<dbReference type="GO" id="GO:0005524">
    <property type="term" value="F:ATP binding"/>
    <property type="evidence" value="ECO:0007669"/>
    <property type="project" value="UniProtKB-KW"/>
</dbReference>
<evidence type="ECO:0000256" key="3">
    <source>
        <dbReference type="ARBA" id="ARBA00022840"/>
    </source>
</evidence>
<keyword evidence="2" id="KW-0058">Aromatic hydrocarbons catabolism</keyword>
<dbReference type="CDD" id="cd00009">
    <property type="entry name" value="AAA"/>
    <property type="match status" value="1"/>
</dbReference>
<dbReference type="NCBIfam" id="TIGR04381">
    <property type="entry name" value="HTH_TypR"/>
    <property type="match status" value="1"/>
</dbReference>
<dbReference type="Pfam" id="PF00158">
    <property type="entry name" value="Sigma54_activat"/>
    <property type="match status" value="1"/>
</dbReference>
<dbReference type="OrthoDB" id="9803970at2"/>
<evidence type="ECO:0000256" key="8">
    <source>
        <dbReference type="SAM" id="Coils"/>
    </source>
</evidence>
<dbReference type="PROSITE" id="PS50045">
    <property type="entry name" value="SIGMA54_INTERACT_4"/>
    <property type="match status" value="1"/>
</dbReference>
<dbReference type="Pfam" id="PF13426">
    <property type="entry name" value="PAS_9"/>
    <property type="match status" value="1"/>
</dbReference>
<name>A0A0C7QA83_PARSO</name>
<dbReference type="PROSITE" id="PS50113">
    <property type="entry name" value="PAC"/>
    <property type="match status" value="1"/>
</dbReference>
<proteinExistence type="predicted"/>
<keyword evidence="6" id="KW-0804">Transcription</keyword>
<dbReference type="Gene3D" id="1.10.10.60">
    <property type="entry name" value="Homeodomain-like"/>
    <property type="match status" value="1"/>
</dbReference>
<dbReference type="PROSITE" id="PS00688">
    <property type="entry name" value="SIGMA54_INTERACT_3"/>
    <property type="match status" value="1"/>
</dbReference>
<dbReference type="EMBL" id="CEKZ01000003">
    <property type="protein sequence ID" value="CEQ03117.1"/>
    <property type="molecule type" value="Genomic_DNA"/>
</dbReference>
<dbReference type="InterPro" id="IPR025943">
    <property type="entry name" value="Sigma_54_int_dom_ATP-bd_2"/>
</dbReference>
<evidence type="ECO:0000256" key="4">
    <source>
        <dbReference type="ARBA" id="ARBA00023015"/>
    </source>
</evidence>
<dbReference type="PROSITE" id="PS00676">
    <property type="entry name" value="SIGMA54_INTERACT_2"/>
    <property type="match status" value="1"/>
</dbReference>
<dbReference type="PROSITE" id="PS50112">
    <property type="entry name" value="PAS"/>
    <property type="match status" value="1"/>
</dbReference>
<dbReference type="InterPro" id="IPR002078">
    <property type="entry name" value="Sigma_54_int"/>
</dbReference>
<evidence type="ECO:0000313" key="12">
    <source>
        <dbReference type="EMBL" id="CEQ03117.1"/>
    </source>
</evidence>
<dbReference type="InterPro" id="IPR025944">
    <property type="entry name" value="Sigma_54_int_dom_CS"/>
</dbReference>
<evidence type="ECO:0000259" key="11">
    <source>
        <dbReference type="PROSITE" id="PS50113"/>
    </source>
</evidence>
<feature type="domain" description="PAS" evidence="10">
    <location>
        <begin position="4"/>
        <end position="53"/>
    </location>
</feature>
<evidence type="ECO:0000256" key="2">
    <source>
        <dbReference type="ARBA" id="ARBA00022797"/>
    </source>
</evidence>
<dbReference type="InterPro" id="IPR030828">
    <property type="entry name" value="HTH_TyrR"/>
</dbReference>
<dbReference type="GO" id="GO:0006355">
    <property type="term" value="P:regulation of DNA-templated transcription"/>
    <property type="evidence" value="ECO:0007669"/>
    <property type="project" value="InterPro"/>
</dbReference>
<evidence type="ECO:0000313" key="13">
    <source>
        <dbReference type="Proteomes" id="UP000049127"/>
    </source>
</evidence>
<dbReference type="Pfam" id="PF25601">
    <property type="entry name" value="AAA_lid_14"/>
    <property type="match status" value="1"/>
</dbReference>
<dbReference type="NCBIfam" id="TIGR00229">
    <property type="entry name" value="sensory_box"/>
    <property type="match status" value="1"/>
</dbReference>
<evidence type="ECO:0000259" key="10">
    <source>
        <dbReference type="PROSITE" id="PS50112"/>
    </source>
</evidence>
<organism evidence="12 13">
    <name type="scientific">Paraclostridium sordellii</name>
    <name type="common">Clostridium sordellii</name>
    <dbReference type="NCBI Taxonomy" id="1505"/>
    <lineage>
        <taxon>Bacteria</taxon>
        <taxon>Bacillati</taxon>
        <taxon>Bacillota</taxon>
        <taxon>Clostridia</taxon>
        <taxon>Peptostreptococcales</taxon>
        <taxon>Peptostreptococcaceae</taxon>
        <taxon>Paraclostridium</taxon>
    </lineage>
</organism>
<dbReference type="SUPFAM" id="SSF52540">
    <property type="entry name" value="P-loop containing nucleoside triphosphate hydrolases"/>
    <property type="match status" value="1"/>
</dbReference>
<dbReference type="AlphaFoldDB" id="A0A0C7QA83"/>
<evidence type="ECO:0000256" key="6">
    <source>
        <dbReference type="ARBA" id="ARBA00023163"/>
    </source>
</evidence>
<dbReference type="InterPro" id="IPR000700">
    <property type="entry name" value="PAS-assoc_C"/>
</dbReference>
<keyword evidence="4" id="KW-0805">Transcription regulation</keyword>
<dbReference type="Gene3D" id="3.30.450.20">
    <property type="entry name" value="PAS domain"/>
    <property type="match status" value="1"/>
</dbReference>
<evidence type="ECO:0000256" key="1">
    <source>
        <dbReference type="ARBA" id="ARBA00022741"/>
    </source>
</evidence>
<dbReference type="PANTHER" id="PTHR32071">
    <property type="entry name" value="TRANSCRIPTIONAL REGULATORY PROTEIN"/>
    <property type="match status" value="1"/>
</dbReference>
<evidence type="ECO:0000259" key="9">
    <source>
        <dbReference type="PROSITE" id="PS50045"/>
    </source>
</evidence>
<keyword evidence="8" id="KW-0175">Coiled coil</keyword>
<dbReference type="PANTHER" id="PTHR32071:SF57">
    <property type="entry name" value="C4-DICARBOXYLATE TRANSPORT TRANSCRIPTIONAL REGULATORY PROTEIN DCTD"/>
    <property type="match status" value="1"/>
</dbReference>
<feature type="domain" description="PAC" evidence="11">
    <location>
        <begin position="71"/>
        <end position="123"/>
    </location>
</feature>
<dbReference type="InterPro" id="IPR000014">
    <property type="entry name" value="PAS"/>
</dbReference>
<gene>
    <name evidence="12" type="primary">zraR_1</name>
    <name evidence="12" type="ORF">R28058_08501</name>
</gene>
<dbReference type="Gene3D" id="1.10.8.60">
    <property type="match status" value="1"/>
</dbReference>
<dbReference type="SMART" id="SM00382">
    <property type="entry name" value="AAA"/>
    <property type="match status" value="1"/>
</dbReference>
<accession>A0A0C7QA83</accession>
<feature type="coiled-coil region" evidence="8">
    <location>
        <begin position="111"/>
        <end position="141"/>
    </location>
</feature>
<dbReference type="FunFam" id="3.40.50.300:FF:000006">
    <property type="entry name" value="DNA-binding transcriptional regulator NtrC"/>
    <property type="match status" value="1"/>
</dbReference>
<dbReference type="GO" id="GO:0003677">
    <property type="term" value="F:DNA binding"/>
    <property type="evidence" value="ECO:0007669"/>
    <property type="project" value="UniProtKB-KW"/>
</dbReference>
<dbReference type="InterPro" id="IPR003593">
    <property type="entry name" value="AAA+_ATPase"/>
</dbReference>
<reference evidence="12 13" key="1">
    <citation type="submission" date="2015-01" db="EMBL/GenBank/DDBJ databases">
        <authorList>
            <person name="Aslett A.Martin."/>
            <person name="De Silva Nishadi"/>
        </authorList>
    </citation>
    <scope>NUCLEOTIDE SEQUENCE [LARGE SCALE GENOMIC DNA]</scope>
    <source>
        <strain evidence="12 13">R28058</strain>
    </source>
</reference>
<protein>
    <recommendedName>
        <fullName evidence="7">HTH-type transcriptional regulatory protein TyrR</fullName>
    </recommendedName>
</protein>
<dbReference type="InterPro" id="IPR035965">
    <property type="entry name" value="PAS-like_dom_sf"/>
</dbReference>
<dbReference type="SMART" id="SM00091">
    <property type="entry name" value="PAS"/>
    <property type="match status" value="1"/>
</dbReference>
<sequence length="458" mass="52105">MKYSNDFFEKILEASHDEIFVCDKDGYMIYCNKAFESNYGINRNDMLGKTVMFLNEEGYSNQSPVPNVLKHKKKISMEQKTITGKTLIITATPVFDDLGNIEFVVENSRDISELNNIKNKLEHTKEKIKEYENKIDSLNKSQSLVYNDTTIKGSSMKLLLEISENVSKANVNVLLLGESGCGKSTLAKHIHLNSPRAHKPFITINCSTISPNLLESELFGYESGAFTGANSKGKIGLVELADGGTLFLDEIGDIPPELQSKFLQLIQEKTFTSVGGVKNKKVDIRLISATNVDLLNSVNEKKFREDLYYRINVVELKIPPLRERKEDLLELIFHFFKKYSESFNVKKTLSTQVINALLDYDYPGNIRELENIIQNILVTSNTDVIEISNLPKSVLSHITLFTDEYNHSLDVLMNNYEKNIICKSYQKHPSSYKLAKVLNISQSRANRLIQKHIHKETK</sequence>
<dbReference type="RefSeq" id="WP_055341592.1">
    <property type="nucleotide sequence ID" value="NZ_CDNI01000003.1"/>
</dbReference>
<evidence type="ECO:0000256" key="7">
    <source>
        <dbReference type="ARBA" id="ARBA00029500"/>
    </source>
</evidence>
<dbReference type="CDD" id="cd00130">
    <property type="entry name" value="PAS"/>
    <property type="match status" value="1"/>
</dbReference>
<keyword evidence="5" id="KW-0238">DNA-binding</keyword>
<evidence type="ECO:0000256" key="5">
    <source>
        <dbReference type="ARBA" id="ARBA00023125"/>
    </source>
</evidence>
<dbReference type="InterPro" id="IPR027417">
    <property type="entry name" value="P-loop_NTPase"/>
</dbReference>
<keyword evidence="1" id="KW-0547">Nucleotide-binding</keyword>
<keyword evidence="3" id="KW-0067">ATP-binding</keyword>
<dbReference type="Proteomes" id="UP000049127">
    <property type="component" value="Unassembled WGS sequence"/>
</dbReference>
<dbReference type="InterPro" id="IPR058031">
    <property type="entry name" value="AAA_lid_NorR"/>
</dbReference>
<dbReference type="SUPFAM" id="SSF55785">
    <property type="entry name" value="PYP-like sensor domain (PAS domain)"/>
    <property type="match status" value="1"/>
</dbReference>
<feature type="domain" description="Sigma-54 factor interaction" evidence="9">
    <location>
        <begin position="149"/>
        <end position="378"/>
    </location>
</feature>
<dbReference type="Gene3D" id="3.40.50.300">
    <property type="entry name" value="P-loop containing nucleotide triphosphate hydrolases"/>
    <property type="match status" value="1"/>
</dbReference>